<feature type="transmembrane region" description="Helical" evidence="1">
    <location>
        <begin position="6"/>
        <end position="29"/>
    </location>
</feature>
<keyword evidence="1" id="KW-1133">Transmembrane helix</keyword>
<keyword evidence="1" id="KW-0812">Transmembrane</keyword>
<proteinExistence type="predicted"/>
<evidence type="ECO:0000313" key="3">
    <source>
        <dbReference type="Proteomes" id="UP000243975"/>
    </source>
</evidence>
<keyword evidence="1" id="KW-0472">Membrane</keyword>
<dbReference type="Gramene" id="KVH99644">
    <property type="protein sequence ID" value="KVH99644"/>
    <property type="gene ID" value="Ccrd_022124"/>
</dbReference>
<dbReference type="InterPro" id="IPR044950">
    <property type="entry name" value="TED6/7"/>
</dbReference>
<comment type="caution">
    <text evidence="2">The sequence shown here is derived from an EMBL/GenBank/DDBJ whole genome shotgun (WGS) entry which is preliminary data.</text>
</comment>
<accession>A0A103XZD0</accession>
<dbReference type="GO" id="GO:0009834">
    <property type="term" value="P:plant-type secondary cell wall biogenesis"/>
    <property type="evidence" value="ECO:0007669"/>
    <property type="project" value="InterPro"/>
</dbReference>
<dbReference type="EMBL" id="LEKV01003427">
    <property type="protein sequence ID" value="KVH99644.1"/>
    <property type="molecule type" value="Genomic_DNA"/>
</dbReference>
<organism evidence="2 3">
    <name type="scientific">Cynara cardunculus var. scolymus</name>
    <name type="common">Globe artichoke</name>
    <name type="synonym">Cynara scolymus</name>
    <dbReference type="NCBI Taxonomy" id="59895"/>
    <lineage>
        <taxon>Eukaryota</taxon>
        <taxon>Viridiplantae</taxon>
        <taxon>Streptophyta</taxon>
        <taxon>Embryophyta</taxon>
        <taxon>Tracheophyta</taxon>
        <taxon>Spermatophyta</taxon>
        <taxon>Magnoliopsida</taxon>
        <taxon>eudicotyledons</taxon>
        <taxon>Gunneridae</taxon>
        <taxon>Pentapetalae</taxon>
        <taxon>asterids</taxon>
        <taxon>campanulids</taxon>
        <taxon>Asterales</taxon>
        <taxon>Asteraceae</taxon>
        <taxon>Carduoideae</taxon>
        <taxon>Cardueae</taxon>
        <taxon>Carduinae</taxon>
        <taxon>Cynara</taxon>
    </lineage>
</organism>
<dbReference type="PANTHER" id="PTHR35697:SF1">
    <property type="entry name" value="PROTEIN TRACHEARY ELEMENT DIFFERENTIATION-RELATED 7"/>
    <property type="match status" value="1"/>
</dbReference>
<dbReference type="PANTHER" id="PTHR35697">
    <property type="entry name" value="OS08G0108300 PROTEIN"/>
    <property type="match status" value="1"/>
</dbReference>
<gene>
    <name evidence="2" type="ORF">Ccrd_022124</name>
</gene>
<evidence type="ECO:0000313" key="2">
    <source>
        <dbReference type="EMBL" id="KVH99644.1"/>
    </source>
</evidence>
<sequence length="91" mass="10169">MATIVFIVFYSFGCAFFLALVSVAFYCFVKKSKCSKTTEADDTVHVDEHLKVKENILEGPNGTKTVAITIDDDLHVHENKESSKNEDHETA</sequence>
<name>A0A103XZD0_CYNCS</name>
<keyword evidence="3" id="KW-1185">Reference proteome</keyword>
<dbReference type="AlphaFoldDB" id="A0A103XZD0"/>
<protein>
    <recommendedName>
        <fullName evidence="4">Tracheary element differentiation-related 6</fullName>
    </recommendedName>
</protein>
<reference evidence="2 3" key="1">
    <citation type="journal article" date="2016" name="Sci. Rep.">
        <title>The genome sequence of the outbreeding globe artichoke constructed de novo incorporating a phase-aware low-pass sequencing strategy of F1 progeny.</title>
        <authorList>
            <person name="Scaglione D."/>
            <person name="Reyes-Chin-Wo S."/>
            <person name="Acquadro A."/>
            <person name="Froenicke L."/>
            <person name="Portis E."/>
            <person name="Beitel C."/>
            <person name="Tirone M."/>
            <person name="Mauro R."/>
            <person name="Lo Monaco A."/>
            <person name="Mauromicale G."/>
            <person name="Faccioli P."/>
            <person name="Cattivelli L."/>
            <person name="Rieseberg L."/>
            <person name="Michelmore R."/>
            <person name="Lanteri S."/>
        </authorList>
    </citation>
    <scope>NUCLEOTIDE SEQUENCE [LARGE SCALE GENOMIC DNA]</scope>
    <source>
        <strain evidence="2">2C</strain>
    </source>
</reference>
<evidence type="ECO:0008006" key="4">
    <source>
        <dbReference type="Google" id="ProtNLM"/>
    </source>
</evidence>
<evidence type="ECO:0000256" key="1">
    <source>
        <dbReference type="SAM" id="Phobius"/>
    </source>
</evidence>
<dbReference type="Proteomes" id="UP000243975">
    <property type="component" value="Unassembled WGS sequence"/>
</dbReference>